<evidence type="ECO:0000313" key="2">
    <source>
        <dbReference type="EMBL" id="MBN7825731.1"/>
    </source>
</evidence>
<feature type="transmembrane region" description="Helical" evidence="1">
    <location>
        <begin position="9"/>
        <end position="28"/>
    </location>
</feature>
<keyword evidence="1" id="KW-1133">Transmembrane helix</keyword>
<keyword evidence="1" id="KW-0472">Membrane</keyword>
<dbReference type="EMBL" id="JAFKCV010000005">
    <property type="protein sequence ID" value="MBN7825731.1"/>
    <property type="molecule type" value="Genomic_DNA"/>
</dbReference>
<feature type="transmembrane region" description="Helical" evidence="1">
    <location>
        <begin position="34"/>
        <end position="55"/>
    </location>
</feature>
<proteinExistence type="predicted"/>
<sequence length="60" mass="6497">MRMIKNKSGLAILALISGWGLMFWIQWSSNLPEGINLIGIPALMILLGLLAGLAMEGEDN</sequence>
<dbReference type="Proteomes" id="UP000664654">
    <property type="component" value="Unassembled WGS sequence"/>
</dbReference>
<reference evidence="2" key="1">
    <citation type="submission" date="2021-03" db="EMBL/GenBank/DDBJ databases">
        <title>novel species isolated from a fishpond in China.</title>
        <authorList>
            <person name="Lu H."/>
            <person name="Cai Z."/>
        </authorList>
    </citation>
    <scope>NUCLEOTIDE SEQUENCE</scope>
    <source>
        <strain evidence="2">JCM 30855</strain>
    </source>
</reference>
<evidence type="ECO:0000313" key="3">
    <source>
        <dbReference type="Proteomes" id="UP000664654"/>
    </source>
</evidence>
<evidence type="ECO:0000256" key="1">
    <source>
        <dbReference type="SAM" id="Phobius"/>
    </source>
</evidence>
<organism evidence="2 3">
    <name type="scientific">Bowmanella dokdonensis</name>
    <dbReference type="NCBI Taxonomy" id="751969"/>
    <lineage>
        <taxon>Bacteria</taxon>
        <taxon>Pseudomonadati</taxon>
        <taxon>Pseudomonadota</taxon>
        <taxon>Gammaproteobacteria</taxon>
        <taxon>Alteromonadales</taxon>
        <taxon>Alteromonadaceae</taxon>
        <taxon>Bowmanella</taxon>
    </lineage>
</organism>
<name>A0A939DPU5_9ALTE</name>
<comment type="caution">
    <text evidence="2">The sequence shown here is derived from an EMBL/GenBank/DDBJ whole genome shotgun (WGS) entry which is preliminary data.</text>
</comment>
<keyword evidence="3" id="KW-1185">Reference proteome</keyword>
<dbReference type="AlphaFoldDB" id="A0A939DPU5"/>
<protein>
    <submittedName>
        <fullName evidence="2">Uncharacterized protein</fullName>
    </submittedName>
</protein>
<accession>A0A939DPU5</accession>
<gene>
    <name evidence="2" type="ORF">J0A66_10895</name>
</gene>
<keyword evidence="1" id="KW-0812">Transmembrane</keyword>
<dbReference type="RefSeq" id="WP_206573844.1">
    <property type="nucleotide sequence ID" value="NZ_JAFKCV010000005.1"/>
</dbReference>